<dbReference type="InterPro" id="IPR039537">
    <property type="entry name" value="Retrotran_Ty1/copia-like"/>
</dbReference>
<dbReference type="GO" id="GO:0008233">
    <property type="term" value="F:peptidase activity"/>
    <property type="evidence" value="ECO:0007669"/>
    <property type="project" value="UniProtKB-KW"/>
</dbReference>
<dbReference type="AlphaFoldDB" id="A0A9D4WSU2"/>
<gene>
    <name evidence="4" type="ORF">KIW84_052706</name>
</gene>
<dbReference type="Pfam" id="PF25597">
    <property type="entry name" value="SH3_retrovirus"/>
    <property type="match status" value="1"/>
</dbReference>
<dbReference type="Gramene" id="Psat05G0270600-T1">
    <property type="protein sequence ID" value="KAI5406051.1"/>
    <property type="gene ID" value="KIW84_052706"/>
</dbReference>
<feature type="domain" description="Retrovirus-related Pol polyprotein from transposon TNT 1-94-like beta-barrel" evidence="2">
    <location>
        <begin position="13"/>
        <end position="93"/>
    </location>
</feature>
<evidence type="ECO:0008006" key="6">
    <source>
        <dbReference type="Google" id="ProtNLM"/>
    </source>
</evidence>
<keyword evidence="5" id="KW-1185">Reference proteome</keyword>
<sequence length="244" mass="27965">MYHVKEETQQNMWYLDTGCSNHMCEEKEAFSDLDESFHNSVKFGDNSKISVMGKGKVTIQTKGNSTHIITNVLFVPDLKTNLLSVGQLQEKGYEIFIKDRACQIQDAKLGLIAQVNMTVNLNWSTHLLNRSPTLAIKNLTPEEAWSGRKPTVDYFRIFGCIAYAHIPDEKRRKLDNKGEKCIFLGVSDKSKAYKLYNPSTMKIVINRDVVFDEKCTWSWNQNGVKESIPADFDDEEKVQQPMEK</sequence>
<evidence type="ECO:0000313" key="4">
    <source>
        <dbReference type="EMBL" id="KAI5406051.1"/>
    </source>
</evidence>
<feature type="domain" description="Retroviral polymerase SH3-like" evidence="3">
    <location>
        <begin position="160"/>
        <end position="222"/>
    </location>
</feature>
<dbReference type="Pfam" id="PF22936">
    <property type="entry name" value="Pol_BBD"/>
    <property type="match status" value="1"/>
</dbReference>
<keyword evidence="1" id="KW-0645">Protease</keyword>
<evidence type="ECO:0000259" key="3">
    <source>
        <dbReference type="Pfam" id="PF25597"/>
    </source>
</evidence>
<accession>A0A9D4WSU2</accession>
<dbReference type="InterPro" id="IPR057670">
    <property type="entry name" value="SH3_retrovirus"/>
</dbReference>
<dbReference type="InterPro" id="IPR054722">
    <property type="entry name" value="PolX-like_BBD"/>
</dbReference>
<evidence type="ECO:0000256" key="1">
    <source>
        <dbReference type="ARBA" id="ARBA00022670"/>
    </source>
</evidence>
<name>A0A9D4WSU2_PEA</name>
<dbReference type="EMBL" id="JAMSHJ010000005">
    <property type="protein sequence ID" value="KAI5406051.1"/>
    <property type="molecule type" value="Genomic_DNA"/>
</dbReference>
<evidence type="ECO:0000313" key="5">
    <source>
        <dbReference type="Proteomes" id="UP001058974"/>
    </source>
</evidence>
<comment type="caution">
    <text evidence="4">The sequence shown here is derived from an EMBL/GenBank/DDBJ whole genome shotgun (WGS) entry which is preliminary data.</text>
</comment>
<keyword evidence="1" id="KW-0378">Hydrolase</keyword>
<dbReference type="PANTHER" id="PTHR42648:SF18">
    <property type="entry name" value="RETROTRANSPOSON, UNCLASSIFIED-LIKE PROTEIN"/>
    <property type="match status" value="1"/>
</dbReference>
<dbReference type="Proteomes" id="UP001058974">
    <property type="component" value="Chromosome 5"/>
</dbReference>
<dbReference type="PANTHER" id="PTHR42648">
    <property type="entry name" value="TRANSPOSASE, PUTATIVE-RELATED"/>
    <property type="match status" value="1"/>
</dbReference>
<reference evidence="4 5" key="1">
    <citation type="journal article" date="2022" name="Nat. Genet.">
        <title>Improved pea reference genome and pan-genome highlight genomic features and evolutionary characteristics.</title>
        <authorList>
            <person name="Yang T."/>
            <person name="Liu R."/>
            <person name="Luo Y."/>
            <person name="Hu S."/>
            <person name="Wang D."/>
            <person name="Wang C."/>
            <person name="Pandey M.K."/>
            <person name="Ge S."/>
            <person name="Xu Q."/>
            <person name="Li N."/>
            <person name="Li G."/>
            <person name="Huang Y."/>
            <person name="Saxena R.K."/>
            <person name="Ji Y."/>
            <person name="Li M."/>
            <person name="Yan X."/>
            <person name="He Y."/>
            <person name="Liu Y."/>
            <person name="Wang X."/>
            <person name="Xiang C."/>
            <person name="Varshney R.K."/>
            <person name="Ding H."/>
            <person name="Gao S."/>
            <person name="Zong X."/>
        </authorList>
    </citation>
    <scope>NUCLEOTIDE SEQUENCE [LARGE SCALE GENOMIC DNA]</scope>
    <source>
        <strain evidence="4 5">cv. Zhongwan 6</strain>
    </source>
</reference>
<proteinExistence type="predicted"/>
<protein>
    <recommendedName>
        <fullName evidence="6">Retrovirus-related Pol polyprotein from transposon TNT 1-94</fullName>
    </recommendedName>
</protein>
<evidence type="ECO:0000259" key="2">
    <source>
        <dbReference type="Pfam" id="PF22936"/>
    </source>
</evidence>
<organism evidence="4 5">
    <name type="scientific">Pisum sativum</name>
    <name type="common">Garden pea</name>
    <name type="synonym">Lathyrus oleraceus</name>
    <dbReference type="NCBI Taxonomy" id="3888"/>
    <lineage>
        <taxon>Eukaryota</taxon>
        <taxon>Viridiplantae</taxon>
        <taxon>Streptophyta</taxon>
        <taxon>Embryophyta</taxon>
        <taxon>Tracheophyta</taxon>
        <taxon>Spermatophyta</taxon>
        <taxon>Magnoliopsida</taxon>
        <taxon>eudicotyledons</taxon>
        <taxon>Gunneridae</taxon>
        <taxon>Pentapetalae</taxon>
        <taxon>rosids</taxon>
        <taxon>fabids</taxon>
        <taxon>Fabales</taxon>
        <taxon>Fabaceae</taxon>
        <taxon>Papilionoideae</taxon>
        <taxon>50 kb inversion clade</taxon>
        <taxon>NPAAA clade</taxon>
        <taxon>Hologalegina</taxon>
        <taxon>IRL clade</taxon>
        <taxon>Fabeae</taxon>
        <taxon>Lathyrus</taxon>
    </lineage>
</organism>
<dbReference type="GO" id="GO:0006508">
    <property type="term" value="P:proteolysis"/>
    <property type="evidence" value="ECO:0007669"/>
    <property type="project" value="UniProtKB-KW"/>
</dbReference>